<dbReference type="OMA" id="HADSPYQ"/>
<dbReference type="EMBL" id="AQGS01000089">
    <property type="protein sequence ID" value="EPS43063.1"/>
    <property type="molecule type" value="Genomic_DNA"/>
</dbReference>
<feature type="domain" description="N-acetyltransferase" evidence="1">
    <location>
        <begin position="77"/>
        <end position="223"/>
    </location>
</feature>
<protein>
    <recommendedName>
        <fullName evidence="1">N-acetyltransferase domain-containing protein</fullName>
    </recommendedName>
</protein>
<dbReference type="STRING" id="1284197.S8BUA5"/>
<organism evidence="2 3">
    <name type="scientific">Dactylellina haptotyla (strain CBS 200.50)</name>
    <name type="common">Nematode-trapping fungus</name>
    <name type="synonym">Monacrosporium haptotylum</name>
    <dbReference type="NCBI Taxonomy" id="1284197"/>
    <lineage>
        <taxon>Eukaryota</taxon>
        <taxon>Fungi</taxon>
        <taxon>Dikarya</taxon>
        <taxon>Ascomycota</taxon>
        <taxon>Pezizomycotina</taxon>
        <taxon>Orbiliomycetes</taxon>
        <taxon>Orbiliales</taxon>
        <taxon>Orbiliaceae</taxon>
        <taxon>Dactylellina</taxon>
    </lineage>
</organism>
<dbReference type="InterPro" id="IPR000182">
    <property type="entry name" value="GNAT_dom"/>
</dbReference>
<accession>S8BUA5</accession>
<sequence length="226" mass="25803">MIPVLPFPELPDRNGYRYVMRQATSQDTPSLVTLHFEAFGEALDKYIPNNKDGHAWMSEALRICVEDFHEHCRSVAVTARPLTDANVENEEIVAYIRFVNPTKEVWENMYSYPNAIGSMEQVKLEEFWSALESHHAEAMEWRRDSGGKNHIWLEDLATHPNHRRVGLGRALVSYACEIADAMRLEMFVDSSDFGMGLYERFGFVQVDGVVNRAVAAPMIRPVQGNQ</sequence>
<dbReference type="OrthoDB" id="2115692at2759"/>
<gene>
    <name evidence="2" type="ORF">H072_2899</name>
</gene>
<reference evidence="3" key="2">
    <citation type="submission" date="2013-04" db="EMBL/GenBank/DDBJ databases">
        <title>Genomic mechanisms accounting for the adaptation to parasitism in nematode-trapping fungi.</title>
        <authorList>
            <person name="Ahren D.G."/>
        </authorList>
    </citation>
    <scope>NUCLEOTIDE SEQUENCE [LARGE SCALE GENOMIC DNA]</scope>
    <source>
        <strain evidence="3">CBS 200.50</strain>
    </source>
</reference>
<dbReference type="PANTHER" id="PTHR42791:SF1">
    <property type="entry name" value="N-ACETYLTRANSFERASE DOMAIN-CONTAINING PROTEIN"/>
    <property type="match status" value="1"/>
</dbReference>
<keyword evidence="3" id="KW-1185">Reference proteome</keyword>
<reference evidence="2 3" key="1">
    <citation type="journal article" date="2013" name="PLoS Genet.">
        <title>Genomic mechanisms accounting for the adaptation to parasitism in nematode-trapping fungi.</title>
        <authorList>
            <person name="Meerupati T."/>
            <person name="Andersson K.M."/>
            <person name="Friman E."/>
            <person name="Kumar D."/>
            <person name="Tunlid A."/>
            <person name="Ahren D."/>
        </authorList>
    </citation>
    <scope>NUCLEOTIDE SEQUENCE [LARGE SCALE GENOMIC DNA]</scope>
    <source>
        <strain evidence="2 3">CBS 200.50</strain>
    </source>
</reference>
<evidence type="ECO:0000313" key="3">
    <source>
        <dbReference type="Proteomes" id="UP000015100"/>
    </source>
</evidence>
<dbReference type="Gene3D" id="3.40.630.30">
    <property type="match status" value="1"/>
</dbReference>
<dbReference type="PROSITE" id="PS51186">
    <property type="entry name" value="GNAT"/>
    <property type="match status" value="1"/>
</dbReference>
<dbReference type="Pfam" id="PF00583">
    <property type="entry name" value="Acetyltransf_1"/>
    <property type="match status" value="1"/>
</dbReference>
<dbReference type="SUPFAM" id="SSF55729">
    <property type="entry name" value="Acyl-CoA N-acyltransferases (Nat)"/>
    <property type="match status" value="1"/>
</dbReference>
<proteinExistence type="predicted"/>
<name>S8BUA5_DACHA</name>
<dbReference type="HOGENOM" id="CLU_1204522_0_0_1"/>
<dbReference type="CDD" id="cd04301">
    <property type="entry name" value="NAT_SF"/>
    <property type="match status" value="1"/>
</dbReference>
<dbReference type="AlphaFoldDB" id="S8BUA5"/>
<evidence type="ECO:0000259" key="1">
    <source>
        <dbReference type="PROSITE" id="PS51186"/>
    </source>
</evidence>
<evidence type="ECO:0000313" key="2">
    <source>
        <dbReference type="EMBL" id="EPS43063.1"/>
    </source>
</evidence>
<dbReference type="PANTHER" id="PTHR42791">
    <property type="entry name" value="GNAT FAMILY ACETYLTRANSFERASE"/>
    <property type="match status" value="1"/>
</dbReference>
<dbReference type="Proteomes" id="UP000015100">
    <property type="component" value="Unassembled WGS sequence"/>
</dbReference>
<comment type="caution">
    <text evidence="2">The sequence shown here is derived from an EMBL/GenBank/DDBJ whole genome shotgun (WGS) entry which is preliminary data.</text>
</comment>
<dbReference type="InterPro" id="IPR052523">
    <property type="entry name" value="Trichothecene_AcTrans"/>
</dbReference>
<dbReference type="InterPro" id="IPR016181">
    <property type="entry name" value="Acyl_CoA_acyltransferase"/>
</dbReference>
<dbReference type="GO" id="GO:0016747">
    <property type="term" value="F:acyltransferase activity, transferring groups other than amino-acyl groups"/>
    <property type="evidence" value="ECO:0007669"/>
    <property type="project" value="InterPro"/>
</dbReference>
<dbReference type="eggNOG" id="ENOG502SC13">
    <property type="taxonomic scope" value="Eukaryota"/>
</dbReference>